<protein>
    <submittedName>
        <fullName evidence="1">Uncharacterized protein</fullName>
    </submittedName>
</protein>
<evidence type="ECO:0000313" key="2">
    <source>
        <dbReference type="Proteomes" id="UP000596661"/>
    </source>
</evidence>
<dbReference type="Proteomes" id="UP000596661">
    <property type="component" value="Unassembled WGS sequence"/>
</dbReference>
<name>A0A803QRR8_CANSA</name>
<dbReference type="EnsemblPlants" id="evm.model.ctgX161.2">
    <property type="protein sequence ID" value="cds.evm.model.ctgX161.2"/>
    <property type="gene ID" value="evm.TU.ctgX161.2"/>
</dbReference>
<sequence>MRISDRLMTPVKVFPSRVRVRRCTLTTVVPQEVYEGVVVIWNYVKSDPRTLLEGTMRRLSPTTMAARSRKQLYICNAYNGEEFYDVAKKEVDSLL</sequence>
<proteinExistence type="predicted"/>
<keyword evidence="2" id="KW-1185">Reference proteome</keyword>
<reference evidence="1" key="1">
    <citation type="submission" date="2021-03" db="UniProtKB">
        <authorList>
            <consortium name="EnsemblPlants"/>
        </authorList>
    </citation>
    <scope>IDENTIFICATION</scope>
</reference>
<organism evidence="1 2">
    <name type="scientific">Cannabis sativa</name>
    <name type="common">Hemp</name>
    <name type="synonym">Marijuana</name>
    <dbReference type="NCBI Taxonomy" id="3483"/>
    <lineage>
        <taxon>Eukaryota</taxon>
        <taxon>Viridiplantae</taxon>
        <taxon>Streptophyta</taxon>
        <taxon>Embryophyta</taxon>
        <taxon>Tracheophyta</taxon>
        <taxon>Spermatophyta</taxon>
        <taxon>Magnoliopsida</taxon>
        <taxon>eudicotyledons</taxon>
        <taxon>Gunneridae</taxon>
        <taxon>Pentapetalae</taxon>
        <taxon>rosids</taxon>
        <taxon>fabids</taxon>
        <taxon>Rosales</taxon>
        <taxon>Cannabaceae</taxon>
        <taxon>Cannabis</taxon>
    </lineage>
</organism>
<accession>A0A803QRR8</accession>
<evidence type="ECO:0000313" key="1">
    <source>
        <dbReference type="EnsemblPlants" id="cds.evm.model.ctgX161.2"/>
    </source>
</evidence>
<dbReference type="AlphaFoldDB" id="A0A803QRR8"/>
<dbReference type="Gramene" id="evm.model.ctgX161.2">
    <property type="protein sequence ID" value="cds.evm.model.ctgX161.2"/>
    <property type="gene ID" value="evm.TU.ctgX161.2"/>
</dbReference>